<evidence type="ECO:0000313" key="7">
    <source>
        <dbReference type="Proteomes" id="UP000095280"/>
    </source>
</evidence>
<comment type="similarity">
    <text evidence="4">Belongs to the TRAFAC class dynamin-like GTPase superfamily. GB1/RHD3 GTPase family.</text>
</comment>
<evidence type="ECO:0000256" key="5">
    <source>
        <dbReference type="SAM" id="Coils"/>
    </source>
</evidence>
<protein>
    <submittedName>
        <fullName evidence="8">GB1/RHD3-type G domain-containing protein</fullName>
    </submittedName>
</protein>
<feature type="domain" description="GB1/RHD3-type G" evidence="6">
    <location>
        <begin position="45"/>
        <end position="291"/>
    </location>
</feature>
<feature type="domain" description="GB1/RHD3-type G" evidence="6">
    <location>
        <begin position="857"/>
        <end position="1103"/>
    </location>
</feature>
<evidence type="ECO:0000256" key="3">
    <source>
        <dbReference type="ARBA" id="ARBA00023134"/>
    </source>
</evidence>
<dbReference type="FunFam" id="3.40.50.300:FF:000314">
    <property type="entry name" value="Atlastin-2 isoform 2"/>
    <property type="match status" value="1"/>
</dbReference>
<evidence type="ECO:0000313" key="8">
    <source>
        <dbReference type="WBParaSite" id="maker-uti_cns_0003086-snap-gene-0.15-mRNA-1"/>
    </source>
</evidence>
<sequence length="1419" mass="163306">MASSYNAGRPLPLVVSVKERTETGPRFELDAEVLKQMMDLDKLSSAKVAVISVTGAFRTGKSFLLNFFLRYLRALSRGDTRDWILSEDQLDDGFHWRSGIERDTTGILIWSEPFFIRKPDGQEVAVLLMDTQGTFDHQSTQQDCTTIFAFSTLMSSVQILNISQKVQETDLQHLRLFVEFAGMAKGSKEKALQHLWFLIRDWQNPDDFEYGVADGAEYLKQILKCDEQMPRENQELRQGITHHFEQASCCLLPHPGNAVASSKFRGELKKLDAMFVDELEKFVALIASPENIPVKQINGRDFKGVDFFALKEYFDAICSSRLPTPRSIFTATVDMINVLAASEAKQLFETKIQEFFRSESSLDISSAEMDKVLAGIEKEALKLFNSRCMEVADFDVDCLAEDTEDDCMRFEFNADIFKQMRNAQKLATCKVVLISVAGAFRKGKSFLLNFFLRYLRALSRGDTRDWIRSDDQLDDGFHWRAGSERDTTGILIWSEPFFIRKPDGQEVAVLLMDTQGAFDHQSTQRDCATIFGFSTLLSSVQIFNISQNIQETDLQHLRLFVEFASMARESKDKKVLQHLWFLTRDWQNSHEHDYGSTGGQEYLDKVLACDSRKPKENQELRLGIKRYFERASCCLLPHPGKAVAAKDFRGEIHRLDPEFVDEMEKFIPVIASPQALVVKKVNGTELPGKELFKFFDIYFEAFKNGKMPTPRNIFDATVEMANITAAQGARQMFEDSLDPDLHDDEFFDILEVLKQQSLEYFLSNCMQPESAATKKTLEKLQEEIQGLLDNKKFVRRLQSRTLSADRKNQQLQHEIGRLQLQNMDPVVEGQQWDDEQDRFQFNRDFAELIDSPERLAKSPVAVISVAGAFRKGKSFLLNFFLRYLRALSRGDTRDWILSEDQLDDGFHWRAGSERDTTGILIWSEPFFIRKPDGQEVAVLLMDTQGTFDHQSTQQDCTTIFAFSTLMSSVQIFNISQNIQETDLQHLRLFIEFASMAKNSAKKVLQHLWFLIRDWQNPDEYDYGANGGEDYLKNVLACDEKKPPENQALRQGIKRQFEAASSFLLPYPGKAVTRADFKGQVDRLDSDFVEHLDCFVRRILAPENLVVKKLNGKVLTGREFFSLIEVYFDAFRLGKLPTPKSIFTATVEMANQSASRDAVKFFEDSMGSLSGPTAISDQELSDLLSTMFEQAMQHFDDNCMERGSKDTAQTRMKLEAELRGLFQQQQMLNQLKSDKIEAETKSRMLMDHIKRMQDESLAAAQRMCEMEKEFADKVAEIQRSAITREQMEEMLVKHSTAQKELEKQNEKMMKRTVEMAEKNRKLMSKLKQNKEEAMQQQQEMMEEFMRQMKVAQEKYRKAAEDSSNFFTKYVFPFCPPPFLQLCLFCFEVSIVMQHIIELIRLLAVLIFYLQKCAWLTICAL</sequence>
<keyword evidence="2" id="KW-0378">Hydrolase</keyword>
<evidence type="ECO:0000256" key="4">
    <source>
        <dbReference type="PROSITE-ProRule" id="PRU01052"/>
    </source>
</evidence>
<proteinExistence type="inferred from homology"/>
<dbReference type="Proteomes" id="UP000095280">
    <property type="component" value="Unplaced"/>
</dbReference>
<keyword evidence="5" id="KW-0175">Coiled coil</keyword>
<evidence type="ECO:0000256" key="2">
    <source>
        <dbReference type="ARBA" id="ARBA00022801"/>
    </source>
</evidence>
<name>A0A1I8GTT8_9PLAT</name>
<reference evidence="8" key="1">
    <citation type="submission" date="2016-11" db="UniProtKB">
        <authorList>
            <consortium name="WormBaseParasite"/>
        </authorList>
    </citation>
    <scope>IDENTIFICATION</scope>
</reference>
<dbReference type="PANTHER" id="PTHR10751">
    <property type="entry name" value="GUANYLATE BINDING PROTEIN"/>
    <property type="match status" value="1"/>
</dbReference>
<dbReference type="InterPro" id="IPR003191">
    <property type="entry name" value="Guanylate-bd/ATL_C"/>
</dbReference>
<dbReference type="Gene3D" id="1.20.58.420">
    <property type="entry name" value="AHSP"/>
    <property type="match status" value="1"/>
</dbReference>
<dbReference type="Pfam" id="PF02841">
    <property type="entry name" value="GBP_C"/>
    <property type="match status" value="1"/>
</dbReference>
<dbReference type="Gene3D" id="3.40.50.300">
    <property type="entry name" value="P-loop containing nucleotide triphosphate hydrolases"/>
    <property type="match status" value="3"/>
</dbReference>
<feature type="coiled-coil region" evidence="5">
    <location>
        <begin position="770"/>
        <end position="797"/>
    </location>
</feature>
<dbReference type="InterPro" id="IPR027417">
    <property type="entry name" value="P-loop_NTPase"/>
</dbReference>
<dbReference type="InterPro" id="IPR030386">
    <property type="entry name" value="G_GB1_RHD3_dom"/>
</dbReference>
<dbReference type="CDD" id="cd01851">
    <property type="entry name" value="GBP"/>
    <property type="match status" value="3"/>
</dbReference>
<dbReference type="PROSITE" id="PS51715">
    <property type="entry name" value="G_GB1_RHD3"/>
    <property type="match status" value="3"/>
</dbReference>
<dbReference type="InterPro" id="IPR015894">
    <property type="entry name" value="Guanylate-bd_N"/>
</dbReference>
<dbReference type="InterPro" id="IPR036543">
    <property type="entry name" value="Guanylate-bd_C_sf"/>
</dbReference>
<dbReference type="GO" id="GO:0005525">
    <property type="term" value="F:GTP binding"/>
    <property type="evidence" value="ECO:0007669"/>
    <property type="project" value="UniProtKB-KW"/>
</dbReference>
<keyword evidence="1" id="KW-0547">Nucleotide-binding</keyword>
<feature type="coiled-coil region" evidence="5">
    <location>
        <begin position="1283"/>
        <end position="1360"/>
    </location>
</feature>
<dbReference type="WBParaSite" id="maker-uti_cns_0003086-snap-gene-0.15-mRNA-1">
    <property type="protein sequence ID" value="maker-uti_cns_0003086-snap-gene-0.15-mRNA-1"/>
    <property type="gene ID" value="maker-uti_cns_0003086-snap-gene-0.15"/>
</dbReference>
<dbReference type="SUPFAM" id="SSF52540">
    <property type="entry name" value="P-loop containing nucleoside triphosphate hydrolases"/>
    <property type="match status" value="3"/>
</dbReference>
<feature type="domain" description="GB1/RHD3-type G" evidence="6">
    <location>
        <begin position="428"/>
        <end position="672"/>
    </location>
</feature>
<accession>A0A1I8GTT8</accession>
<dbReference type="GO" id="GO:0003924">
    <property type="term" value="F:GTPase activity"/>
    <property type="evidence" value="ECO:0007669"/>
    <property type="project" value="InterPro"/>
</dbReference>
<dbReference type="Pfam" id="PF02263">
    <property type="entry name" value="GBP"/>
    <property type="match status" value="3"/>
</dbReference>
<dbReference type="SUPFAM" id="SSF48340">
    <property type="entry name" value="Interferon-induced guanylate-binding protein 1 (GBP1), C-terminal domain"/>
    <property type="match status" value="2"/>
</dbReference>
<evidence type="ECO:0000256" key="1">
    <source>
        <dbReference type="ARBA" id="ARBA00022741"/>
    </source>
</evidence>
<keyword evidence="3" id="KW-0342">GTP-binding</keyword>
<organism evidence="7 8">
    <name type="scientific">Macrostomum lignano</name>
    <dbReference type="NCBI Taxonomy" id="282301"/>
    <lineage>
        <taxon>Eukaryota</taxon>
        <taxon>Metazoa</taxon>
        <taxon>Spiralia</taxon>
        <taxon>Lophotrochozoa</taxon>
        <taxon>Platyhelminthes</taxon>
        <taxon>Rhabditophora</taxon>
        <taxon>Macrostomorpha</taxon>
        <taxon>Macrostomida</taxon>
        <taxon>Macrostomidae</taxon>
        <taxon>Macrostomum</taxon>
    </lineage>
</organism>
<evidence type="ECO:0000259" key="6">
    <source>
        <dbReference type="PROSITE" id="PS51715"/>
    </source>
</evidence>
<keyword evidence="7" id="KW-1185">Reference proteome</keyword>